<dbReference type="EMBL" id="MT142178">
    <property type="protein sequence ID" value="QJA75679.1"/>
    <property type="molecule type" value="Genomic_DNA"/>
</dbReference>
<evidence type="ECO:0000313" key="2">
    <source>
        <dbReference type="EMBL" id="QJA63797.1"/>
    </source>
</evidence>
<gene>
    <name evidence="3" type="ORF">MM415A01725_0021</name>
    <name evidence="2" type="ORF">MM415B00576_0017</name>
    <name evidence="1" type="ORF">TM448A05204_0008</name>
    <name evidence="4" type="ORF">TM448B00676_0013</name>
</gene>
<accession>A0A6H2A4R5</accession>
<name>A0A6H2A4R5_9ZZZZ</name>
<evidence type="ECO:0000313" key="3">
    <source>
        <dbReference type="EMBL" id="QJA75679.1"/>
    </source>
</evidence>
<reference evidence="1" key="1">
    <citation type="submission" date="2020-03" db="EMBL/GenBank/DDBJ databases">
        <title>The deep terrestrial virosphere.</title>
        <authorList>
            <person name="Holmfeldt K."/>
            <person name="Nilsson E."/>
            <person name="Simone D."/>
            <person name="Lopez-Fernandez M."/>
            <person name="Wu X."/>
            <person name="de Brujin I."/>
            <person name="Lundin D."/>
            <person name="Andersson A."/>
            <person name="Bertilsson S."/>
            <person name="Dopson M."/>
        </authorList>
    </citation>
    <scope>NUCLEOTIDE SEQUENCE</scope>
    <source>
        <strain evidence="3">MM415A01725</strain>
        <strain evidence="2">MM415B00576</strain>
        <strain evidence="1">TM448A05204</strain>
        <strain evidence="4">TM448B00676</strain>
    </source>
</reference>
<dbReference type="EMBL" id="MT144513">
    <property type="protein sequence ID" value="QJA54515.1"/>
    <property type="molecule type" value="Genomic_DNA"/>
</dbReference>
<dbReference type="EMBL" id="MT141506">
    <property type="protein sequence ID" value="QJA63797.1"/>
    <property type="molecule type" value="Genomic_DNA"/>
</dbReference>
<dbReference type="EMBL" id="MT144645">
    <property type="protein sequence ID" value="QJH96265.1"/>
    <property type="molecule type" value="Genomic_DNA"/>
</dbReference>
<organism evidence="1">
    <name type="scientific">viral metagenome</name>
    <dbReference type="NCBI Taxonomy" id="1070528"/>
    <lineage>
        <taxon>unclassified sequences</taxon>
        <taxon>metagenomes</taxon>
        <taxon>organismal metagenomes</taxon>
    </lineage>
</organism>
<protein>
    <submittedName>
        <fullName evidence="1">Uncharacterized protein</fullName>
    </submittedName>
</protein>
<sequence length="53" mass="6209">MNQEPIYWIDPYANKKHKDELESYSTCIIDGYMWRVHPSGRTYCAGKVKGKEA</sequence>
<proteinExistence type="predicted"/>
<evidence type="ECO:0000313" key="1">
    <source>
        <dbReference type="EMBL" id="QJA54515.1"/>
    </source>
</evidence>
<dbReference type="AlphaFoldDB" id="A0A6H2A4R5"/>
<evidence type="ECO:0000313" key="4">
    <source>
        <dbReference type="EMBL" id="QJH96265.1"/>
    </source>
</evidence>